<dbReference type="AlphaFoldDB" id="A0A1H0FKJ2"/>
<evidence type="ECO:0000313" key="7">
    <source>
        <dbReference type="EMBL" id="SDN94989.1"/>
    </source>
</evidence>
<feature type="transmembrane region" description="Helical" evidence="5">
    <location>
        <begin position="121"/>
        <end position="141"/>
    </location>
</feature>
<evidence type="ECO:0000256" key="5">
    <source>
        <dbReference type="SAM" id="Phobius"/>
    </source>
</evidence>
<feature type="transmembrane region" description="Helical" evidence="5">
    <location>
        <begin position="40"/>
        <end position="57"/>
    </location>
</feature>
<dbReference type="Proteomes" id="UP000199075">
    <property type="component" value="Unassembled WGS sequence"/>
</dbReference>
<keyword evidence="2 5" id="KW-0812">Transmembrane</keyword>
<gene>
    <name evidence="7" type="ORF">SAMN04487957_102481</name>
</gene>
<feature type="transmembrane region" description="Helical" evidence="5">
    <location>
        <begin position="246"/>
        <end position="264"/>
    </location>
</feature>
<dbReference type="InterPro" id="IPR007016">
    <property type="entry name" value="O-antigen_ligase-rel_domated"/>
</dbReference>
<feature type="transmembrane region" description="Helical" evidence="5">
    <location>
        <begin position="161"/>
        <end position="182"/>
    </location>
</feature>
<proteinExistence type="predicted"/>
<sequence>MISNVRPAGWEVPEAWWYVGIVSMVMCALFRLPVPTLGEFSGSLLSFVGLVTLLVYGKKFRRSVPLWLLWAALVVQLITWALGYFHHPEWLPDYPKLGRLAKSFVFIAVAWWLGGSTRTTLLIWGLALVGVLIATLLPSAINDWRLGLLGRRVDFNIHNAQHISMFLGAGLIGLLAFSQLFLAAGQWSWLRRGGWGIGVLLCLMGVIVTQTRASWLALAIVLPLMGLVWTAWNLKKGSEVRLSRTFIVAGLIGIVMGIGVLFTFHDSMSKRLNSESEVVAQVVEGDFDNIPLTSAGVRLVSWQASLSWIAERPIVGWGEDAGSLVMRQTEGISPQLKAFGHLHNSLLELLVSYGLLGLSVFVVLGWWVASGTWKAWRNGYMPGNMTLFAYSFFLFWLIVNSFESFMFYWSGIHLFNIVMGGLVTHIWLAEQAENSL</sequence>
<feature type="transmembrane region" description="Helical" evidence="5">
    <location>
        <begin position="350"/>
        <end position="369"/>
    </location>
</feature>
<dbReference type="PANTHER" id="PTHR37422">
    <property type="entry name" value="TEICHURONIC ACID BIOSYNTHESIS PROTEIN TUAE"/>
    <property type="match status" value="1"/>
</dbReference>
<feature type="domain" description="O-antigen ligase-related" evidence="6">
    <location>
        <begin position="198"/>
        <end position="362"/>
    </location>
</feature>
<feature type="transmembrane region" description="Helical" evidence="5">
    <location>
        <begin position="405"/>
        <end position="428"/>
    </location>
</feature>
<keyword evidence="3 5" id="KW-1133">Transmembrane helix</keyword>
<evidence type="ECO:0000259" key="6">
    <source>
        <dbReference type="Pfam" id="PF04932"/>
    </source>
</evidence>
<dbReference type="EMBL" id="FNIV01000002">
    <property type="protein sequence ID" value="SDN94989.1"/>
    <property type="molecule type" value="Genomic_DNA"/>
</dbReference>
<dbReference type="Pfam" id="PF04932">
    <property type="entry name" value="Wzy_C"/>
    <property type="match status" value="1"/>
</dbReference>
<feature type="transmembrane region" description="Helical" evidence="5">
    <location>
        <begin position="215"/>
        <end position="234"/>
    </location>
</feature>
<dbReference type="RefSeq" id="WP_089677311.1">
    <property type="nucleotide sequence ID" value="NZ_FNIV01000002.1"/>
</dbReference>
<evidence type="ECO:0000313" key="8">
    <source>
        <dbReference type="Proteomes" id="UP000199075"/>
    </source>
</evidence>
<name>A0A1H0FKJ2_9GAMM</name>
<dbReference type="GO" id="GO:0016020">
    <property type="term" value="C:membrane"/>
    <property type="evidence" value="ECO:0007669"/>
    <property type="project" value="UniProtKB-SubCell"/>
</dbReference>
<organism evidence="7 8">
    <name type="scientific">Halomonas shengliensis</name>
    <dbReference type="NCBI Taxonomy" id="419597"/>
    <lineage>
        <taxon>Bacteria</taxon>
        <taxon>Pseudomonadati</taxon>
        <taxon>Pseudomonadota</taxon>
        <taxon>Gammaproteobacteria</taxon>
        <taxon>Oceanospirillales</taxon>
        <taxon>Halomonadaceae</taxon>
        <taxon>Halomonas</taxon>
    </lineage>
</organism>
<evidence type="ECO:0000256" key="2">
    <source>
        <dbReference type="ARBA" id="ARBA00022692"/>
    </source>
</evidence>
<feature type="transmembrane region" description="Helical" evidence="5">
    <location>
        <begin position="15"/>
        <end position="34"/>
    </location>
</feature>
<keyword evidence="4 5" id="KW-0472">Membrane</keyword>
<reference evidence="8" key="1">
    <citation type="submission" date="2016-10" db="EMBL/GenBank/DDBJ databases">
        <authorList>
            <person name="Varghese N."/>
            <person name="Submissions S."/>
        </authorList>
    </citation>
    <scope>NUCLEOTIDE SEQUENCE [LARGE SCALE GENOMIC DNA]</scope>
    <source>
        <strain evidence="8">CGMCC 1.6444</strain>
    </source>
</reference>
<evidence type="ECO:0000256" key="3">
    <source>
        <dbReference type="ARBA" id="ARBA00022989"/>
    </source>
</evidence>
<feature type="transmembrane region" description="Helical" evidence="5">
    <location>
        <begin position="64"/>
        <end position="85"/>
    </location>
</feature>
<evidence type="ECO:0000256" key="4">
    <source>
        <dbReference type="ARBA" id="ARBA00023136"/>
    </source>
</evidence>
<evidence type="ECO:0000256" key="1">
    <source>
        <dbReference type="ARBA" id="ARBA00004141"/>
    </source>
</evidence>
<dbReference type="PANTHER" id="PTHR37422:SF13">
    <property type="entry name" value="LIPOPOLYSACCHARIDE BIOSYNTHESIS PROTEIN PA4999-RELATED"/>
    <property type="match status" value="1"/>
</dbReference>
<feature type="transmembrane region" description="Helical" evidence="5">
    <location>
        <begin position="189"/>
        <end position="209"/>
    </location>
</feature>
<dbReference type="InterPro" id="IPR051533">
    <property type="entry name" value="WaaL-like"/>
</dbReference>
<keyword evidence="8" id="KW-1185">Reference proteome</keyword>
<comment type="subcellular location">
    <subcellularLocation>
        <location evidence="1">Membrane</location>
        <topology evidence="1">Multi-pass membrane protein</topology>
    </subcellularLocation>
</comment>
<dbReference type="GO" id="GO:0016874">
    <property type="term" value="F:ligase activity"/>
    <property type="evidence" value="ECO:0007669"/>
    <property type="project" value="UniProtKB-KW"/>
</dbReference>
<dbReference type="STRING" id="419597.SAMN04487957_102481"/>
<accession>A0A1H0FKJ2</accession>
<feature type="transmembrane region" description="Helical" evidence="5">
    <location>
        <begin position="381"/>
        <end position="399"/>
    </location>
</feature>
<dbReference type="OrthoDB" id="8576060at2"/>
<keyword evidence="7" id="KW-0436">Ligase</keyword>
<protein>
    <submittedName>
        <fullName evidence="7">O-antigen ligase</fullName>
    </submittedName>
</protein>